<reference evidence="2" key="2">
    <citation type="submission" date="2014-06" db="EMBL/GenBank/DDBJ databases">
        <authorList>
            <person name="Berkman J.Paul."/>
        </authorList>
    </citation>
    <scope>NUCLEOTIDE SEQUENCE [LARGE SCALE GENOMIC DNA]</scope>
</reference>
<name>A0A0F7RVP0_9BASI</name>
<evidence type="ECO:0000313" key="3">
    <source>
        <dbReference type="EMBL" id="CDU22400.1"/>
    </source>
</evidence>
<accession>A0A0F7RVP0</accession>
<dbReference type="AlphaFoldDB" id="A0A0F7RVP0"/>
<dbReference type="OrthoDB" id="2546322at2759"/>
<dbReference type="EMBL" id="CCFA01003341">
    <property type="protein sequence ID" value="CDS01011.1"/>
    <property type="molecule type" value="Genomic_DNA"/>
</dbReference>
<keyword evidence="1" id="KW-0732">Signal</keyword>
<evidence type="ECO:0000313" key="2">
    <source>
        <dbReference type="EMBL" id="CDS01011.1"/>
    </source>
</evidence>
<sequence>MKSIIALSSLVAAALTTSVAAMPTPSQPVFTSRMVRRDVGSDTCGKHALPEPQKLQLQYNNGTILADLTSIYLGGQDPGFIAVKPETFQEEEVIKFDFQTCDYQGFTQGYSRNAGGSMGAPLEYWDRVVANVTTSDGSDITKFLCLSADVVGHTSGLFNMKPCDDSDSRQWFRLQESFSSSLSYFPIANTTDYKYDGQTPEYFDVFLPAIGGTQADLVQYQPTDSQQIVVFTD</sequence>
<dbReference type="EMBL" id="LK056656">
    <property type="protein sequence ID" value="CDU22400.1"/>
    <property type="molecule type" value="Genomic_DNA"/>
</dbReference>
<evidence type="ECO:0000256" key="1">
    <source>
        <dbReference type="SAM" id="SignalP"/>
    </source>
</evidence>
<keyword evidence="4" id="KW-1185">Reference proteome</keyword>
<dbReference type="Proteomes" id="UP000242770">
    <property type="component" value="Unassembled WGS sequence"/>
</dbReference>
<evidence type="ECO:0000313" key="4">
    <source>
        <dbReference type="Proteomes" id="UP000242770"/>
    </source>
</evidence>
<protein>
    <recommendedName>
        <fullName evidence="5">Ricin B lectin domain-containing protein</fullName>
    </recommendedName>
</protein>
<reference evidence="3" key="1">
    <citation type="submission" date="2014-06" db="EMBL/GenBank/DDBJ databases">
        <authorList>
            <person name="Ju J."/>
            <person name="Zhang J."/>
        </authorList>
    </citation>
    <scope>NUCLEOTIDE SEQUENCE</scope>
    <source>
        <strain evidence="3">SscI8</strain>
    </source>
</reference>
<reference evidence="4" key="3">
    <citation type="submission" date="2014-06" db="EMBL/GenBank/DDBJ databases">
        <authorList>
            <person name="Berkman P.J."/>
        </authorList>
    </citation>
    <scope>NUCLEOTIDE SEQUENCE [LARGE SCALE GENOMIC DNA]</scope>
</reference>
<organism evidence="2 4">
    <name type="scientific">Sporisorium scitamineum</name>
    <dbReference type="NCBI Taxonomy" id="49012"/>
    <lineage>
        <taxon>Eukaryota</taxon>
        <taxon>Fungi</taxon>
        <taxon>Dikarya</taxon>
        <taxon>Basidiomycota</taxon>
        <taxon>Ustilaginomycotina</taxon>
        <taxon>Ustilaginomycetes</taxon>
        <taxon>Ustilaginales</taxon>
        <taxon>Ustilaginaceae</taxon>
        <taxon>Sporisorium</taxon>
    </lineage>
</organism>
<proteinExistence type="predicted"/>
<evidence type="ECO:0008006" key="5">
    <source>
        <dbReference type="Google" id="ProtNLM"/>
    </source>
</evidence>
<feature type="signal peptide" evidence="1">
    <location>
        <begin position="1"/>
        <end position="21"/>
    </location>
</feature>
<feature type="chain" id="PRO_5015038990" description="Ricin B lectin domain-containing protein" evidence="1">
    <location>
        <begin position="22"/>
        <end position="233"/>
    </location>
</feature>
<gene>
    <name evidence="2" type="primary">SSCI56030.1</name>
    <name evidence="3" type="ORF">SPSC_01030</name>
</gene>